<keyword evidence="1" id="KW-0472">Membrane</keyword>
<feature type="transmembrane region" description="Helical" evidence="1">
    <location>
        <begin position="224"/>
        <end position="242"/>
    </location>
</feature>
<evidence type="ECO:0000256" key="1">
    <source>
        <dbReference type="SAM" id="Phobius"/>
    </source>
</evidence>
<feature type="transmembrane region" description="Helical" evidence="1">
    <location>
        <begin position="274"/>
        <end position="294"/>
    </location>
</feature>
<reference evidence="2 3" key="1">
    <citation type="submission" date="2016-11" db="EMBL/GenBank/DDBJ databases">
        <title>Sphingorhabdus sp. LPB0140, isolated from marine environment.</title>
        <authorList>
            <person name="Kim E."/>
            <person name="Yi H."/>
        </authorList>
    </citation>
    <scope>NUCLEOTIDE SEQUENCE [LARGE SCALE GENOMIC DNA]</scope>
    <source>
        <strain evidence="2 3">LPB0140</strain>
    </source>
</reference>
<dbReference type="Proteomes" id="UP000242561">
    <property type="component" value="Chromosome"/>
</dbReference>
<keyword evidence="3" id="KW-1185">Reference proteome</keyword>
<sequence length="600" mass="65768">MITNILIQALAGLALLTLIGCFFGPAHSRYQRLAKGTLSARLNKQLSSWSVESFQNEIESIWNAALDRIKVSWVAMLGCYPASYNIRSELLSMKKWVLDSARIWAAAVRVLNSKIRTNPDIRKIEKAKVGVEKAIADLSKFGVSLTAPETFAEEKKTKRAAFIARVFFVFAIPFNFAFAVAALTDGNFLNSTLYHYGLAAIAVAGFEVGGGAFLYSAKNLFTKFLAILIVLAGCLAEAFFAIRSGLVTSLFENAGIVVFERVSDDPYAQAVPTLMGIISTGTFGFILGILIALITHNYFQKTDAAKDVSSRKAMARRWRDGERFTAHLASNLDHIKDAATSVSLSLDDAHSKLNTTLQQSVDIAKRLESNRADFLRGVNKIASRDWNDVLESHASVNDGRMRAAPVIPIIAGVMLFAAYLLCKMLLSGLETDNQTLLRSLALAMAVSPFALGATIFRPIVNPIASINGKSPQSYDLSKLGKPTLFLMTLAIFVIALNRPDGFLSGFTGSVALTAALFIQVWVFMLCGSHAQYVIECVNFVAASIGTFLLFSAKAVFTGLRYLIRWLFALGVILFEAIFFLLALPWKFWVNLIQDIRGLRS</sequence>
<accession>A0A1L3JDD6</accession>
<proteinExistence type="predicted"/>
<gene>
    <name evidence="2" type="ORF">LPB140_10440</name>
</gene>
<feature type="transmembrane region" description="Helical" evidence="1">
    <location>
        <begin position="6"/>
        <end position="26"/>
    </location>
</feature>
<name>A0A1L3JDD6_9SPHN</name>
<feature type="transmembrane region" description="Helical" evidence="1">
    <location>
        <begin position="562"/>
        <end position="583"/>
    </location>
</feature>
<dbReference type="STRING" id="1913578.LPB140_10440"/>
<feature type="transmembrane region" description="Helical" evidence="1">
    <location>
        <begin position="479"/>
        <end position="496"/>
    </location>
</feature>
<dbReference type="AlphaFoldDB" id="A0A1L3JDD6"/>
<protein>
    <submittedName>
        <fullName evidence="2">Uncharacterized protein</fullName>
    </submittedName>
</protein>
<dbReference type="EMBL" id="CP018154">
    <property type="protein sequence ID" value="APG63135.1"/>
    <property type="molecule type" value="Genomic_DNA"/>
</dbReference>
<feature type="transmembrane region" description="Helical" evidence="1">
    <location>
        <begin position="502"/>
        <end position="524"/>
    </location>
</feature>
<feature type="transmembrane region" description="Helical" evidence="1">
    <location>
        <begin position="162"/>
        <end position="184"/>
    </location>
</feature>
<organism evidence="2 3">
    <name type="scientific">Sphingorhabdus lutea</name>
    <dbReference type="NCBI Taxonomy" id="1913578"/>
    <lineage>
        <taxon>Bacteria</taxon>
        <taxon>Pseudomonadati</taxon>
        <taxon>Pseudomonadota</taxon>
        <taxon>Alphaproteobacteria</taxon>
        <taxon>Sphingomonadales</taxon>
        <taxon>Sphingomonadaceae</taxon>
        <taxon>Sphingorhabdus</taxon>
    </lineage>
</organism>
<feature type="transmembrane region" description="Helical" evidence="1">
    <location>
        <begin position="441"/>
        <end position="459"/>
    </location>
</feature>
<feature type="transmembrane region" description="Helical" evidence="1">
    <location>
        <begin position="196"/>
        <end position="217"/>
    </location>
</feature>
<keyword evidence="1" id="KW-1133">Transmembrane helix</keyword>
<evidence type="ECO:0000313" key="3">
    <source>
        <dbReference type="Proteomes" id="UP000242561"/>
    </source>
</evidence>
<feature type="transmembrane region" description="Helical" evidence="1">
    <location>
        <begin position="536"/>
        <end position="556"/>
    </location>
</feature>
<feature type="transmembrane region" description="Helical" evidence="1">
    <location>
        <begin position="403"/>
        <end position="421"/>
    </location>
</feature>
<dbReference type="RefSeq" id="WP_072559786.1">
    <property type="nucleotide sequence ID" value="NZ_CP018154.1"/>
</dbReference>
<keyword evidence="1" id="KW-0812">Transmembrane</keyword>
<dbReference type="KEGG" id="sphl:LPB140_10440"/>
<evidence type="ECO:0000313" key="2">
    <source>
        <dbReference type="EMBL" id="APG63135.1"/>
    </source>
</evidence>